<organism evidence="9 10">
    <name type="scientific">Phocicoccus pinnipedialis</name>
    <dbReference type="NCBI Taxonomy" id="110845"/>
    <lineage>
        <taxon>Bacteria</taxon>
        <taxon>Bacillati</taxon>
        <taxon>Bacillota</taxon>
        <taxon>Bacilli</taxon>
        <taxon>Bacillales</taxon>
        <taxon>Salinicoccaceae</taxon>
        <taxon>Phocicoccus</taxon>
    </lineage>
</organism>
<feature type="transmembrane region" description="Helical" evidence="8">
    <location>
        <begin position="63"/>
        <end position="89"/>
    </location>
</feature>
<feature type="transmembrane region" description="Helical" evidence="8">
    <location>
        <begin position="38"/>
        <end position="56"/>
    </location>
</feature>
<dbReference type="InterPro" id="IPR003804">
    <property type="entry name" value="Lactate_perm"/>
</dbReference>
<keyword evidence="4 8" id="KW-1003">Cell membrane</keyword>
<feature type="transmembrane region" description="Helical" evidence="8">
    <location>
        <begin position="116"/>
        <end position="145"/>
    </location>
</feature>
<protein>
    <recommendedName>
        <fullName evidence="8">L-lactate permease</fullName>
    </recommendedName>
</protein>
<dbReference type="Proteomes" id="UP000588186">
    <property type="component" value="Unassembled WGS sequence"/>
</dbReference>
<evidence type="ECO:0000313" key="9">
    <source>
        <dbReference type="EMBL" id="CAD2076560.1"/>
    </source>
</evidence>
<evidence type="ECO:0000256" key="4">
    <source>
        <dbReference type="ARBA" id="ARBA00022475"/>
    </source>
</evidence>
<feature type="transmembrane region" description="Helical" evidence="8">
    <location>
        <begin position="189"/>
        <end position="210"/>
    </location>
</feature>
<comment type="function">
    <text evidence="8">Uptake of L-lactate across the membrane. Can also transport D-lactate and glycolate.</text>
</comment>
<dbReference type="GO" id="GO:0015129">
    <property type="term" value="F:lactate transmembrane transporter activity"/>
    <property type="evidence" value="ECO:0007669"/>
    <property type="project" value="UniProtKB-UniRule"/>
</dbReference>
<evidence type="ECO:0000313" key="10">
    <source>
        <dbReference type="Proteomes" id="UP000588186"/>
    </source>
</evidence>
<feature type="transmembrane region" description="Helical" evidence="8">
    <location>
        <begin position="435"/>
        <end position="455"/>
    </location>
</feature>
<keyword evidence="5 8" id="KW-0812">Transmembrane</keyword>
<proteinExistence type="inferred from homology"/>
<dbReference type="AlphaFoldDB" id="A0A6V7RHB6"/>
<evidence type="ECO:0000256" key="7">
    <source>
        <dbReference type="ARBA" id="ARBA00023136"/>
    </source>
</evidence>
<keyword evidence="7 8" id="KW-0472">Membrane</keyword>
<feature type="transmembrane region" description="Helical" evidence="8">
    <location>
        <begin position="157"/>
        <end position="177"/>
    </location>
</feature>
<comment type="subcellular location">
    <subcellularLocation>
        <location evidence="1 8">Cell membrane</location>
        <topology evidence="1 8">Multi-pass membrane protein</topology>
    </subcellularLocation>
</comment>
<evidence type="ECO:0000256" key="1">
    <source>
        <dbReference type="ARBA" id="ARBA00004651"/>
    </source>
</evidence>
<keyword evidence="10" id="KW-1185">Reference proteome</keyword>
<dbReference type="Pfam" id="PF02652">
    <property type="entry name" value="Lactate_perm"/>
    <property type="match status" value="1"/>
</dbReference>
<feature type="transmembrane region" description="Helical" evidence="8">
    <location>
        <begin position="517"/>
        <end position="536"/>
    </location>
</feature>
<dbReference type="PANTHER" id="PTHR30003">
    <property type="entry name" value="L-LACTATE PERMEASE"/>
    <property type="match status" value="1"/>
</dbReference>
<evidence type="ECO:0000256" key="8">
    <source>
        <dbReference type="RuleBase" id="RU365092"/>
    </source>
</evidence>
<comment type="caution">
    <text evidence="9">The sequence shown here is derived from an EMBL/GenBank/DDBJ whole genome shotgun (WGS) entry which is preliminary data.</text>
</comment>
<evidence type="ECO:0000256" key="2">
    <source>
        <dbReference type="ARBA" id="ARBA00010100"/>
    </source>
</evidence>
<comment type="similarity">
    <text evidence="2 8">Belongs to the lactate permease family.</text>
</comment>
<feature type="transmembrane region" description="Helical" evidence="8">
    <location>
        <begin position="403"/>
        <end position="429"/>
    </location>
</feature>
<evidence type="ECO:0000256" key="5">
    <source>
        <dbReference type="ARBA" id="ARBA00022692"/>
    </source>
</evidence>
<dbReference type="NCBIfam" id="TIGR00795">
    <property type="entry name" value="lctP"/>
    <property type="match status" value="1"/>
</dbReference>
<dbReference type="RefSeq" id="WP_186077879.1">
    <property type="nucleotide sequence ID" value="NZ_CAJEWB010000010.1"/>
</dbReference>
<evidence type="ECO:0000256" key="3">
    <source>
        <dbReference type="ARBA" id="ARBA00022448"/>
    </source>
</evidence>
<dbReference type="GO" id="GO:0005886">
    <property type="term" value="C:plasma membrane"/>
    <property type="evidence" value="ECO:0007669"/>
    <property type="project" value="UniProtKB-SubCell"/>
</dbReference>
<feature type="transmembrane region" description="Helical" evidence="8">
    <location>
        <begin position="289"/>
        <end position="311"/>
    </location>
</feature>
<keyword evidence="6 8" id="KW-1133">Transmembrane helix</keyword>
<dbReference type="GO" id="GO:0015295">
    <property type="term" value="F:solute:proton symporter activity"/>
    <property type="evidence" value="ECO:0007669"/>
    <property type="project" value="TreeGrafter"/>
</dbReference>
<reference evidence="9 10" key="1">
    <citation type="submission" date="2020-07" db="EMBL/GenBank/DDBJ databases">
        <authorList>
            <person name="Criscuolo A."/>
        </authorList>
    </citation>
    <scope>NUCLEOTIDE SEQUENCE [LARGE SCALE GENOMIC DNA]</scope>
    <source>
        <strain evidence="9">CIP107946</strain>
    </source>
</reference>
<keyword evidence="3 8" id="KW-0813">Transport</keyword>
<dbReference type="PANTHER" id="PTHR30003:SF5">
    <property type="entry name" value="L-LACTATE PERMEASE"/>
    <property type="match status" value="1"/>
</dbReference>
<feature type="transmembrane region" description="Helical" evidence="8">
    <location>
        <begin position="361"/>
        <end position="383"/>
    </location>
</feature>
<gene>
    <name evidence="9" type="primary">lctP</name>
    <name evidence="9" type="ORF">JEOPIN946_01285</name>
</gene>
<sequence>MWLQEYNPMGNEIISGLVAFIPILLFLLGLTVFKMKGIYAAGMTLVVTLFMTVFIYKMPFDAALLSILLGVSKALWPIGYIVIMAVWLYKIAVKSGKFDVVGQSIIGISNDQRIQLLLIGFCFVSFLEGVAGLGVPIAICSALLVSLGFNPIKAAGYCLIANAATGAFGTVGIGVFTGAEVGNMPVAELSSLAGLTLPIISFIVPFMLIFIQDGIKGIREIFPALITVSTIFAVFQFITSFYIGPELTNVIPALLSMIALAFLAKKWAPKNIFYEPGADRDKLPTKQTMKDIIAGWSPFYFLTLVIGIWSIPSFKRIFEPGGILDFTSLNIKIPGLHERIIQSQPIAMQDTPMPAIFHWDIISSTGTAILVAIVVTGIFFPVLKYRVRFQLLGETIKELSTPIIIIVLVLSFASLSNYSGLSASIGLALANTGKLFPLFSPLLGWLGVFLTGSVVNNNALFGGLQVVTANQIGMNPSIFVAANTVGGSMAKPIAPTSIAIAAAAVGKNGKESEILSFTLKYSLVLITIVCILNYIISPMIK</sequence>
<feature type="transmembrane region" description="Helical" evidence="8">
    <location>
        <begin position="222"/>
        <end position="244"/>
    </location>
</feature>
<accession>A0A6V7RHB6</accession>
<name>A0A6V7RHB6_9BACL</name>
<dbReference type="EMBL" id="CAJEWB010000010">
    <property type="protein sequence ID" value="CAD2076560.1"/>
    <property type="molecule type" value="Genomic_DNA"/>
</dbReference>
<evidence type="ECO:0000256" key="6">
    <source>
        <dbReference type="ARBA" id="ARBA00022989"/>
    </source>
</evidence>
<feature type="transmembrane region" description="Helical" evidence="8">
    <location>
        <begin position="12"/>
        <end position="32"/>
    </location>
</feature>